<dbReference type="AlphaFoldDB" id="A0A0N5C6V4"/>
<dbReference type="SUPFAM" id="SSF56219">
    <property type="entry name" value="DNase I-like"/>
    <property type="match status" value="1"/>
</dbReference>
<protein>
    <submittedName>
        <fullName evidence="2">Endo/exonuclease/phosphatase domain-containing protein</fullName>
    </submittedName>
</protein>
<organism evidence="1 2">
    <name type="scientific">Strongyloides papillosus</name>
    <name type="common">Intestinal threadworm</name>
    <dbReference type="NCBI Taxonomy" id="174720"/>
    <lineage>
        <taxon>Eukaryota</taxon>
        <taxon>Metazoa</taxon>
        <taxon>Ecdysozoa</taxon>
        <taxon>Nematoda</taxon>
        <taxon>Chromadorea</taxon>
        <taxon>Rhabditida</taxon>
        <taxon>Tylenchina</taxon>
        <taxon>Panagrolaimomorpha</taxon>
        <taxon>Strongyloidoidea</taxon>
        <taxon>Strongyloididae</taxon>
        <taxon>Strongyloides</taxon>
    </lineage>
</organism>
<dbReference type="Gene3D" id="3.60.10.10">
    <property type="entry name" value="Endonuclease/exonuclease/phosphatase"/>
    <property type="match status" value="1"/>
</dbReference>
<dbReference type="PANTHER" id="PTHR23227">
    <property type="entry name" value="BUCENTAUR RELATED"/>
    <property type="match status" value="1"/>
</dbReference>
<dbReference type="Proteomes" id="UP000046392">
    <property type="component" value="Unplaced"/>
</dbReference>
<sequence length="472" mass="54072">INITFINETKNNQTISEKGEGVLISVGAAVNSSGGTGFIIIGDKLIEAVSEIKHINNRVSYILINIKNKKLGLICTYAPNETCQEKDREDFYHVLQSNFDVLKLKTDFVIIGDDFNATLGREVVENVKGKYSFNEETNENGSALIEYAVKNKLVIVDSFFPKRPGKQWTWAKSGAFSNNPFKRSHLKCLDYFLTNRKQLFDNVESVSFEKFNPTLSDHRLKIAFIRCNPSWIPYVKFSRVIQRKKDPFQTMDTVTAVADHLGSSLVNGDDNVDKLYDTLIQFYKKVAKKVTNEIVIKSRIPEDIQKLFSKRRELKIELAELILNNSVFSTKNLELNILNKLLRRGLNNYLGKKKITRLKAEVEKGRGVKKVFRNLFNRKQAVPVPKDDIYKFYSELYGLSKEEKSRIRKYWKLGRNIKSFEPEILKDEVLKAINCSGKGKQPGLDGIDGYLLKYMTKSDKVLDFVTLLSNLC</sequence>
<evidence type="ECO:0000313" key="2">
    <source>
        <dbReference type="WBParaSite" id="SPAL_0001366900.1"/>
    </source>
</evidence>
<dbReference type="InterPro" id="IPR036691">
    <property type="entry name" value="Endo/exonu/phosph_ase_sf"/>
</dbReference>
<name>A0A0N5C6V4_STREA</name>
<dbReference type="STRING" id="174720.A0A0N5C6V4"/>
<evidence type="ECO:0000313" key="1">
    <source>
        <dbReference type="Proteomes" id="UP000046392"/>
    </source>
</evidence>
<dbReference type="InterPro" id="IPR027124">
    <property type="entry name" value="Swc5/CFDP1/2"/>
</dbReference>
<proteinExistence type="predicted"/>
<keyword evidence="1" id="KW-1185">Reference proteome</keyword>
<dbReference type="WBParaSite" id="SPAL_0001366900.1">
    <property type="protein sequence ID" value="SPAL_0001366900.1"/>
    <property type="gene ID" value="SPAL_0001366900"/>
</dbReference>
<dbReference type="PANTHER" id="PTHR23227:SF67">
    <property type="entry name" value="CRANIOFACIAL DEVELOPMENT PROTEIN 2-LIKE"/>
    <property type="match status" value="1"/>
</dbReference>
<accession>A0A0N5C6V4</accession>
<reference evidence="2" key="1">
    <citation type="submission" date="2017-02" db="UniProtKB">
        <authorList>
            <consortium name="WormBaseParasite"/>
        </authorList>
    </citation>
    <scope>IDENTIFICATION</scope>
</reference>